<sequence>MKALQPESVHCSLKSTSGNGLSYPNANPHACENTVGIRCCPPKMCLHAQTSSLHRCHPIHSAGAEGTCPQKNINYKNNRRSELPELRGERWSDLGLFAPVSTTGILGLIIQMWMLLLENTRSREEALSSTVDPKAELRSVRHEPGHTHTHTHTHQCRRRHGVVFK</sequence>
<accession>A0A4Z2J147</accession>
<evidence type="ECO:0000313" key="4">
    <source>
        <dbReference type="Proteomes" id="UP000314294"/>
    </source>
</evidence>
<organism evidence="3 4">
    <name type="scientific">Liparis tanakae</name>
    <name type="common">Tanaka's snailfish</name>
    <dbReference type="NCBI Taxonomy" id="230148"/>
    <lineage>
        <taxon>Eukaryota</taxon>
        <taxon>Metazoa</taxon>
        <taxon>Chordata</taxon>
        <taxon>Craniata</taxon>
        <taxon>Vertebrata</taxon>
        <taxon>Euteleostomi</taxon>
        <taxon>Actinopterygii</taxon>
        <taxon>Neopterygii</taxon>
        <taxon>Teleostei</taxon>
        <taxon>Neoteleostei</taxon>
        <taxon>Acanthomorphata</taxon>
        <taxon>Eupercaria</taxon>
        <taxon>Perciformes</taxon>
        <taxon>Cottioidei</taxon>
        <taxon>Cottales</taxon>
        <taxon>Liparidae</taxon>
        <taxon>Liparis</taxon>
    </lineage>
</organism>
<dbReference type="Proteomes" id="UP000314294">
    <property type="component" value="Unassembled WGS sequence"/>
</dbReference>
<keyword evidence="2" id="KW-0472">Membrane</keyword>
<keyword evidence="4" id="KW-1185">Reference proteome</keyword>
<evidence type="ECO:0000256" key="1">
    <source>
        <dbReference type="SAM" id="MobiDB-lite"/>
    </source>
</evidence>
<proteinExistence type="predicted"/>
<feature type="compositionally biased region" description="Basic residues" evidence="1">
    <location>
        <begin position="147"/>
        <end position="165"/>
    </location>
</feature>
<dbReference type="EMBL" id="SRLO01000032">
    <property type="protein sequence ID" value="TNN83671.1"/>
    <property type="molecule type" value="Genomic_DNA"/>
</dbReference>
<keyword evidence="2" id="KW-0812">Transmembrane</keyword>
<keyword evidence="2" id="KW-1133">Transmembrane helix</keyword>
<gene>
    <name evidence="3" type="ORF">EYF80_006189</name>
</gene>
<feature type="region of interest" description="Disordered" evidence="1">
    <location>
        <begin position="127"/>
        <end position="165"/>
    </location>
</feature>
<evidence type="ECO:0000256" key="2">
    <source>
        <dbReference type="SAM" id="Phobius"/>
    </source>
</evidence>
<feature type="transmembrane region" description="Helical" evidence="2">
    <location>
        <begin position="96"/>
        <end position="117"/>
    </location>
</feature>
<dbReference type="AlphaFoldDB" id="A0A4Z2J147"/>
<evidence type="ECO:0000313" key="3">
    <source>
        <dbReference type="EMBL" id="TNN83671.1"/>
    </source>
</evidence>
<reference evidence="3 4" key="1">
    <citation type="submission" date="2019-03" db="EMBL/GenBank/DDBJ databases">
        <title>First draft genome of Liparis tanakae, snailfish: a comprehensive survey of snailfish specific genes.</title>
        <authorList>
            <person name="Kim W."/>
            <person name="Song I."/>
            <person name="Jeong J.-H."/>
            <person name="Kim D."/>
            <person name="Kim S."/>
            <person name="Ryu S."/>
            <person name="Song J.Y."/>
            <person name="Lee S.K."/>
        </authorList>
    </citation>
    <scope>NUCLEOTIDE SEQUENCE [LARGE SCALE GENOMIC DNA]</scope>
    <source>
        <tissue evidence="3">Muscle</tissue>
    </source>
</reference>
<name>A0A4Z2J147_9TELE</name>
<protein>
    <submittedName>
        <fullName evidence="3">Uncharacterized protein</fullName>
    </submittedName>
</protein>
<comment type="caution">
    <text evidence="3">The sequence shown here is derived from an EMBL/GenBank/DDBJ whole genome shotgun (WGS) entry which is preliminary data.</text>
</comment>
<feature type="compositionally biased region" description="Basic and acidic residues" evidence="1">
    <location>
        <begin position="133"/>
        <end position="146"/>
    </location>
</feature>